<feature type="non-terminal residue" evidence="1">
    <location>
        <position position="64"/>
    </location>
</feature>
<dbReference type="AlphaFoldDB" id="A0A2J8W1U6"/>
<gene>
    <name evidence="1" type="ORF">CR201_G0013638</name>
</gene>
<reference evidence="1" key="1">
    <citation type="submission" date="2017-12" db="EMBL/GenBank/DDBJ databases">
        <title>High-resolution comparative analysis of great ape genomes.</title>
        <authorList>
            <person name="Pollen A."/>
            <person name="Hastie A."/>
            <person name="Hormozdiari F."/>
            <person name="Dougherty M."/>
            <person name="Liu R."/>
            <person name="Chaisson M."/>
            <person name="Hoppe E."/>
            <person name="Hill C."/>
            <person name="Pang A."/>
            <person name="Hillier L."/>
            <person name="Baker C."/>
            <person name="Armstrong J."/>
            <person name="Shendure J."/>
            <person name="Paten B."/>
            <person name="Wilson R."/>
            <person name="Chao H."/>
            <person name="Schneider V."/>
            <person name="Ventura M."/>
            <person name="Kronenberg Z."/>
            <person name="Murali S."/>
            <person name="Gordon D."/>
            <person name="Cantsilieris S."/>
            <person name="Munson K."/>
            <person name="Nelson B."/>
            <person name="Raja A."/>
            <person name="Underwood J."/>
            <person name="Diekhans M."/>
            <person name="Fiddes I."/>
            <person name="Haussler D."/>
            <person name="Eichler E."/>
        </authorList>
    </citation>
    <scope>NUCLEOTIDE SEQUENCE [LARGE SCALE GENOMIC DNA]</scope>
    <source>
        <strain evidence="1">Susie</strain>
    </source>
</reference>
<sequence length="64" mass="7343">MKVDLSPKDKKVELFHYQDGAFHTEYNRAVTFKSIVAFLKDPKGPPLWEEDPGAKDVVHLDSEK</sequence>
<organism evidence="1">
    <name type="scientific">Pongo abelii</name>
    <name type="common">Sumatran orangutan</name>
    <name type="synonym">Pongo pygmaeus abelii</name>
    <dbReference type="NCBI Taxonomy" id="9601"/>
    <lineage>
        <taxon>Eukaryota</taxon>
        <taxon>Metazoa</taxon>
        <taxon>Chordata</taxon>
        <taxon>Craniata</taxon>
        <taxon>Vertebrata</taxon>
        <taxon>Euteleostomi</taxon>
        <taxon>Mammalia</taxon>
        <taxon>Eutheria</taxon>
        <taxon>Euarchontoglires</taxon>
        <taxon>Primates</taxon>
        <taxon>Haplorrhini</taxon>
        <taxon>Catarrhini</taxon>
        <taxon>Hominidae</taxon>
        <taxon>Pongo</taxon>
    </lineage>
</organism>
<evidence type="ECO:0000313" key="1">
    <source>
        <dbReference type="EMBL" id="PNJ63750.1"/>
    </source>
</evidence>
<dbReference type="EMBL" id="NDHI03003402">
    <property type="protein sequence ID" value="PNJ63750.1"/>
    <property type="molecule type" value="Genomic_DNA"/>
</dbReference>
<comment type="caution">
    <text evidence="1">The sequence shown here is derived from an EMBL/GenBank/DDBJ whole genome shotgun (WGS) entry which is preliminary data.</text>
</comment>
<dbReference type="SMR" id="A0A2J8W1U6"/>
<dbReference type="Gene3D" id="3.40.30.10">
    <property type="entry name" value="Glutaredoxin"/>
    <property type="match status" value="1"/>
</dbReference>
<accession>A0A2J8W1U6</accession>
<proteinExistence type="predicted"/>
<name>A0A2J8W1U6_PONAB</name>
<protein>
    <submittedName>
        <fullName evidence="1">PDIA5 isoform 8</fullName>
    </submittedName>
</protein>